<evidence type="ECO:0000256" key="4">
    <source>
        <dbReference type="ARBA" id="ARBA00013346"/>
    </source>
</evidence>
<evidence type="ECO:0000256" key="9">
    <source>
        <dbReference type="ARBA" id="ARBA00030757"/>
    </source>
</evidence>
<sequence>MEGIQAHRLFFANLITANAGLPPNSELASAFASTPREKFVGPPPWHVFTGTDYIQTPSDDPACLYQDVVVSLGAADPLNNGQPTLHAFCIAALNLRKGEHVVHVGAGTGYYTTLLAKLVGETGAVDAYEIEPTLAQRAISNLAELPHVKLHLRSGAMAPLPECDVLYVSAGATHPLAVWLDALRPKGRLIVPLIPSEGYGAMLHITKREDGGYAARFLTQAQFVSCIGARDEATAQKLTKMFRKSSWTRVRSLHRDDEPDDTCWCSGPGWWLSMR</sequence>
<dbReference type="Gene3D" id="3.40.50.150">
    <property type="entry name" value="Vaccinia Virus protein VP39"/>
    <property type="match status" value="1"/>
</dbReference>
<dbReference type="InterPro" id="IPR000682">
    <property type="entry name" value="PCMT"/>
</dbReference>
<comment type="subcellular location">
    <subcellularLocation>
        <location evidence="1">Cytoplasm</location>
    </subcellularLocation>
</comment>
<evidence type="ECO:0000256" key="10">
    <source>
        <dbReference type="ARBA" id="ARBA00031323"/>
    </source>
</evidence>
<comment type="caution">
    <text evidence="12">The sequence shown here is derived from an EMBL/GenBank/DDBJ whole genome shotgun (WGS) entry which is preliminary data.</text>
</comment>
<keyword evidence="5" id="KW-0963">Cytoplasm</keyword>
<proteinExistence type="inferred from homology"/>
<evidence type="ECO:0000256" key="6">
    <source>
        <dbReference type="ARBA" id="ARBA00022603"/>
    </source>
</evidence>
<dbReference type="AlphaFoldDB" id="A0A7W8IG92"/>
<evidence type="ECO:0000256" key="8">
    <source>
        <dbReference type="ARBA" id="ARBA00022691"/>
    </source>
</evidence>
<reference evidence="12" key="1">
    <citation type="submission" date="2020-08" db="EMBL/GenBank/DDBJ databases">
        <title>Genomic Encyclopedia of Type Strains, Phase IV (KMG-V): Genome sequencing to study the core and pangenomes of soil and plant-associated prokaryotes.</title>
        <authorList>
            <person name="Whitman W."/>
        </authorList>
    </citation>
    <scope>NUCLEOTIDE SEQUENCE [LARGE SCALE GENOMIC DNA]</scope>
    <source>
        <strain evidence="12">M8UP27</strain>
    </source>
</reference>
<dbReference type="Pfam" id="PF01135">
    <property type="entry name" value="PCMT"/>
    <property type="match status" value="1"/>
</dbReference>
<comment type="similarity">
    <text evidence="2">Belongs to the methyltransferase superfamily. L-isoaspartyl/D-aspartyl protein methyltransferase family.</text>
</comment>
<organism evidence="12 13">
    <name type="scientific">Tunturiibacter empetritectus</name>
    <dbReference type="NCBI Taxonomy" id="3069691"/>
    <lineage>
        <taxon>Bacteria</taxon>
        <taxon>Pseudomonadati</taxon>
        <taxon>Acidobacteriota</taxon>
        <taxon>Terriglobia</taxon>
        <taxon>Terriglobales</taxon>
        <taxon>Acidobacteriaceae</taxon>
        <taxon>Tunturiibacter</taxon>
    </lineage>
</organism>
<dbReference type="GO" id="GO:0004719">
    <property type="term" value="F:protein-L-isoaspartate (D-aspartate) O-methyltransferase activity"/>
    <property type="evidence" value="ECO:0007669"/>
    <property type="project" value="UniProtKB-EC"/>
</dbReference>
<dbReference type="SUPFAM" id="SSF53335">
    <property type="entry name" value="S-adenosyl-L-methionine-dependent methyltransferases"/>
    <property type="match status" value="1"/>
</dbReference>
<evidence type="ECO:0000256" key="7">
    <source>
        <dbReference type="ARBA" id="ARBA00022679"/>
    </source>
</evidence>
<dbReference type="PANTHER" id="PTHR11579">
    <property type="entry name" value="PROTEIN-L-ISOASPARTATE O-METHYLTRANSFERASE"/>
    <property type="match status" value="1"/>
</dbReference>
<keyword evidence="13" id="KW-1185">Reference proteome</keyword>
<protein>
    <recommendedName>
        <fullName evidence="4">Protein-L-isoaspartate O-methyltransferase</fullName>
        <ecNumber evidence="3">2.1.1.77</ecNumber>
    </recommendedName>
    <alternativeName>
        <fullName evidence="11">L-isoaspartyl protein carboxyl methyltransferase</fullName>
    </alternativeName>
    <alternativeName>
        <fullName evidence="9">Protein L-isoaspartyl methyltransferase</fullName>
    </alternativeName>
    <alternativeName>
        <fullName evidence="10">Protein-beta-aspartate methyltransferase</fullName>
    </alternativeName>
</protein>
<keyword evidence="7 12" id="KW-0808">Transferase</keyword>
<evidence type="ECO:0000256" key="1">
    <source>
        <dbReference type="ARBA" id="ARBA00004496"/>
    </source>
</evidence>
<keyword evidence="8" id="KW-0949">S-adenosyl-L-methionine</keyword>
<gene>
    <name evidence="12" type="ORF">HDF09_000280</name>
</gene>
<dbReference type="InterPro" id="IPR029063">
    <property type="entry name" value="SAM-dependent_MTases_sf"/>
</dbReference>
<name>A0A7W8IG92_9BACT</name>
<dbReference type="GO" id="GO:0032259">
    <property type="term" value="P:methylation"/>
    <property type="evidence" value="ECO:0007669"/>
    <property type="project" value="UniProtKB-KW"/>
</dbReference>
<evidence type="ECO:0000313" key="13">
    <source>
        <dbReference type="Proteomes" id="UP000568106"/>
    </source>
</evidence>
<evidence type="ECO:0000256" key="5">
    <source>
        <dbReference type="ARBA" id="ARBA00022490"/>
    </source>
</evidence>
<accession>A0A7W8IG92</accession>
<dbReference type="EC" id="2.1.1.77" evidence="3"/>
<evidence type="ECO:0000256" key="11">
    <source>
        <dbReference type="ARBA" id="ARBA00031350"/>
    </source>
</evidence>
<dbReference type="CDD" id="cd02440">
    <property type="entry name" value="AdoMet_MTases"/>
    <property type="match status" value="1"/>
</dbReference>
<dbReference type="GO" id="GO:0005737">
    <property type="term" value="C:cytoplasm"/>
    <property type="evidence" value="ECO:0007669"/>
    <property type="project" value="UniProtKB-SubCell"/>
</dbReference>
<dbReference type="EMBL" id="JACHDY010000001">
    <property type="protein sequence ID" value="MBB5315630.1"/>
    <property type="molecule type" value="Genomic_DNA"/>
</dbReference>
<dbReference type="PANTHER" id="PTHR11579:SF0">
    <property type="entry name" value="PROTEIN-L-ISOASPARTATE(D-ASPARTATE) O-METHYLTRANSFERASE"/>
    <property type="match status" value="1"/>
</dbReference>
<evidence type="ECO:0000256" key="3">
    <source>
        <dbReference type="ARBA" id="ARBA00011890"/>
    </source>
</evidence>
<keyword evidence="6 12" id="KW-0489">Methyltransferase</keyword>
<evidence type="ECO:0000313" key="12">
    <source>
        <dbReference type="EMBL" id="MBB5315630.1"/>
    </source>
</evidence>
<dbReference type="Proteomes" id="UP000568106">
    <property type="component" value="Unassembled WGS sequence"/>
</dbReference>
<evidence type="ECO:0000256" key="2">
    <source>
        <dbReference type="ARBA" id="ARBA00005369"/>
    </source>
</evidence>